<accession>A0AAV8X0P1</accession>
<evidence type="ECO:0000313" key="1">
    <source>
        <dbReference type="EMBL" id="KAJ8932344.1"/>
    </source>
</evidence>
<protein>
    <submittedName>
        <fullName evidence="1">Uncharacterized protein</fullName>
    </submittedName>
</protein>
<dbReference type="AlphaFoldDB" id="A0AAV8X0P1"/>
<name>A0AAV8X0P1_9CUCU</name>
<organism evidence="1 2">
    <name type="scientific">Rhamnusium bicolor</name>
    <dbReference type="NCBI Taxonomy" id="1586634"/>
    <lineage>
        <taxon>Eukaryota</taxon>
        <taxon>Metazoa</taxon>
        <taxon>Ecdysozoa</taxon>
        <taxon>Arthropoda</taxon>
        <taxon>Hexapoda</taxon>
        <taxon>Insecta</taxon>
        <taxon>Pterygota</taxon>
        <taxon>Neoptera</taxon>
        <taxon>Endopterygota</taxon>
        <taxon>Coleoptera</taxon>
        <taxon>Polyphaga</taxon>
        <taxon>Cucujiformia</taxon>
        <taxon>Chrysomeloidea</taxon>
        <taxon>Cerambycidae</taxon>
        <taxon>Lepturinae</taxon>
        <taxon>Rhagiini</taxon>
        <taxon>Rhamnusium</taxon>
    </lineage>
</organism>
<gene>
    <name evidence="1" type="ORF">NQ314_014709</name>
</gene>
<dbReference type="PANTHER" id="PTHR11005">
    <property type="entry name" value="LYSOSOMAL ACID LIPASE-RELATED"/>
    <property type="match status" value="1"/>
</dbReference>
<comment type="caution">
    <text evidence="1">The sequence shown here is derived from an EMBL/GenBank/DDBJ whole genome shotgun (WGS) entry which is preliminary data.</text>
</comment>
<dbReference type="SUPFAM" id="SSF53474">
    <property type="entry name" value="alpha/beta-Hydrolases"/>
    <property type="match status" value="1"/>
</dbReference>
<dbReference type="Proteomes" id="UP001162156">
    <property type="component" value="Unassembled WGS sequence"/>
</dbReference>
<keyword evidence="2" id="KW-1185">Reference proteome</keyword>
<proteinExistence type="predicted"/>
<dbReference type="Gene3D" id="3.40.50.1820">
    <property type="entry name" value="alpha/beta hydrolase"/>
    <property type="match status" value="1"/>
</dbReference>
<sequence length="76" mass="9205">MRVSDFYISAYVLADAGYDVWLSNMRGNTYSRGHKTLNPDRDQKYWDFSYVYYYLNLITMYYNLLKSEVDTYHCIL</sequence>
<dbReference type="EMBL" id="JANEYF010004054">
    <property type="protein sequence ID" value="KAJ8932344.1"/>
    <property type="molecule type" value="Genomic_DNA"/>
</dbReference>
<dbReference type="InterPro" id="IPR029058">
    <property type="entry name" value="AB_hydrolase_fold"/>
</dbReference>
<reference evidence="1" key="1">
    <citation type="journal article" date="2023" name="Insect Mol. Biol.">
        <title>Genome sequencing provides insights into the evolution of gene families encoding plant cell wall-degrading enzymes in longhorned beetles.</title>
        <authorList>
            <person name="Shin N.R."/>
            <person name="Okamura Y."/>
            <person name="Kirsch R."/>
            <person name="Pauchet Y."/>
        </authorList>
    </citation>
    <scope>NUCLEOTIDE SEQUENCE</scope>
    <source>
        <strain evidence="1">RBIC_L_NR</strain>
    </source>
</reference>
<evidence type="ECO:0000313" key="2">
    <source>
        <dbReference type="Proteomes" id="UP001162156"/>
    </source>
</evidence>